<dbReference type="Proteomes" id="UP001214094">
    <property type="component" value="Chromosome"/>
</dbReference>
<dbReference type="PROSITE" id="PS00687">
    <property type="entry name" value="ALDEHYDE_DEHYDR_GLU"/>
    <property type="match status" value="1"/>
</dbReference>
<feature type="domain" description="Aldehyde dehydrogenase" evidence="5">
    <location>
        <begin position="19"/>
        <end position="470"/>
    </location>
</feature>
<sequence>MDTQLLIGSRFEAGTEADEHILNPRTGGKIVDLPEASHAQVEAAVDAAESAFTSWSQTTPAERSNYLLKIADAIEKDADGFAALEALNCGKPINAVKNDELPAIVDCWRFFAGAVRNLHAPTAGEYLPGHTSMIRRDPIGIVGSIAPWNYPLMMMAWKLAPAIAGGNTVVFKPSEQTPLTALKLARVLADILPEGVVNVVSGRGETVGNALINHPKISMVSITGDIATGKKVLAAAAKTVKRTHLELGGKAPVIVYDDADLEAVVNGIRTFGYYNAGQDCTAACRIYAEAGIYEKLVADLTSAVSTIRYNLADDTENEIGPLISRRQRDRVASFVERAADQKHIEITTGGAAGSSDGFFFQPTVVAGATQEDEIVRREVFGPVVSVTRFTGKDDAVAWANDSDYGLASSVWTKDISRAMKAASRLQYGCTWINTHFMLTNEMPHGGVKQSGYGKDMSVYALEDYTAVRHIMINHG</sequence>
<dbReference type="FunFam" id="3.40.605.10:FF:000001">
    <property type="entry name" value="Aldehyde dehydrogenase 1"/>
    <property type="match status" value="1"/>
</dbReference>
<dbReference type="InterPro" id="IPR016162">
    <property type="entry name" value="Ald_DH_N"/>
</dbReference>
<comment type="similarity">
    <text evidence="4">Belongs to the aldehyde dehydrogenase family.</text>
</comment>
<evidence type="ECO:0000256" key="4">
    <source>
        <dbReference type="RuleBase" id="RU003345"/>
    </source>
</evidence>
<evidence type="ECO:0000313" key="7">
    <source>
        <dbReference type="EMBL" id="WFP89241.1"/>
    </source>
</evidence>
<dbReference type="FunFam" id="3.40.309.10:FF:000010">
    <property type="entry name" value="Gamma-aminobutyraldehyde dehydrogenase"/>
    <property type="match status" value="1"/>
</dbReference>
<keyword evidence="2" id="KW-0520">NAD</keyword>
<dbReference type="GO" id="GO:0004030">
    <property type="term" value="F:aldehyde dehydrogenase [NAD(P)+] activity"/>
    <property type="evidence" value="ECO:0007669"/>
    <property type="project" value="UniProtKB-ARBA"/>
</dbReference>
<dbReference type="KEGG" id="eah:FA04_11525"/>
<keyword evidence="1 4" id="KW-0560">Oxidoreductase</keyword>
<dbReference type="RefSeq" id="WP_034792090.1">
    <property type="nucleotide sequence ID" value="NZ_CAXURO020000001.1"/>
</dbReference>
<dbReference type="Proteomes" id="UP001055460">
    <property type="component" value="Chromosome"/>
</dbReference>
<dbReference type="SUPFAM" id="SSF53720">
    <property type="entry name" value="ALDH-like"/>
    <property type="match status" value="1"/>
</dbReference>
<evidence type="ECO:0000256" key="3">
    <source>
        <dbReference type="PROSITE-ProRule" id="PRU10007"/>
    </source>
</evidence>
<gene>
    <name evidence="6" type="ORF">NE863_11840</name>
    <name evidence="7" type="ORF">P4B07_11705</name>
</gene>
<reference evidence="6" key="1">
    <citation type="submission" date="2022-06" db="EMBL/GenBank/DDBJ databases">
        <title>Physiological and biochemical characterization and genomic elucidation of a strain of the genus Ensifer adhaerens M8 that combines arsenic oxidation and chromium reduction.</title>
        <authorList>
            <person name="Li X."/>
            <person name="Yu c."/>
        </authorList>
    </citation>
    <scope>NUCLEOTIDE SEQUENCE</scope>
    <source>
        <strain evidence="6">M8</strain>
    </source>
</reference>
<evidence type="ECO:0000256" key="1">
    <source>
        <dbReference type="ARBA" id="ARBA00023002"/>
    </source>
</evidence>
<accession>A0A9Q8Y4E0</accession>
<dbReference type="OrthoDB" id="9772584at2"/>
<dbReference type="Gene3D" id="3.40.309.10">
    <property type="entry name" value="Aldehyde Dehydrogenase, Chain A, domain 2"/>
    <property type="match status" value="1"/>
</dbReference>
<organism evidence="6 8">
    <name type="scientific">Ensifer adhaerens</name>
    <name type="common">Sinorhizobium morelense</name>
    <dbReference type="NCBI Taxonomy" id="106592"/>
    <lineage>
        <taxon>Bacteria</taxon>
        <taxon>Pseudomonadati</taxon>
        <taxon>Pseudomonadota</taxon>
        <taxon>Alphaproteobacteria</taxon>
        <taxon>Hyphomicrobiales</taxon>
        <taxon>Rhizobiaceae</taxon>
        <taxon>Sinorhizobium/Ensifer group</taxon>
        <taxon>Ensifer</taxon>
    </lineage>
</organism>
<evidence type="ECO:0000256" key="2">
    <source>
        <dbReference type="ARBA" id="ARBA00023027"/>
    </source>
</evidence>
<reference evidence="7 9" key="2">
    <citation type="submission" date="2023-03" db="EMBL/GenBank/DDBJ databases">
        <title>Comparative genome and transcriptome analysis combination mining strategies for increasing vitamin B12 production of Ensifer adhaerens strain.</title>
        <authorList>
            <person name="Yongheng L."/>
        </authorList>
    </citation>
    <scope>NUCLEOTIDE SEQUENCE [LARGE SCALE GENOMIC DNA]</scope>
    <source>
        <strain evidence="7 9">Casida A-T305</strain>
    </source>
</reference>
<dbReference type="InterPro" id="IPR015590">
    <property type="entry name" value="Aldehyde_DH_dom"/>
</dbReference>
<evidence type="ECO:0000259" key="5">
    <source>
        <dbReference type="Pfam" id="PF00171"/>
    </source>
</evidence>
<dbReference type="GeneID" id="29520462"/>
<protein>
    <submittedName>
        <fullName evidence="6">Gamma-aminobutyraldehyde dehydrogenase</fullName>
    </submittedName>
</protein>
<dbReference type="EMBL" id="CP098807">
    <property type="protein sequence ID" value="USJ22007.1"/>
    <property type="molecule type" value="Genomic_DNA"/>
</dbReference>
<evidence type="ECO:0000313" key="8">
    <source>
        <dbReference type="Proteomes" id="UP001055460"/>
    </source>
</evidence>
<evidence type="ECO:0000313" key="9">
    <source>
        <dbReference type="Proteomes" id="UP001214094"/>
    </source>
</evidence>
<keyword evidence="9" id="KW-1185">Reference proteome</keyword>
<proteinExistence type="inferred from homology"/>
<dbReference type="EMBL" id="CP121308">
    <property type="protein sequence ID" value="WFP89241.1"/>
    <property type="molecule type" value="Genomic_DNA"/>
</dbReference>
<dbReference type="Pfam" id="PF00171">
    <property type="entry name" value="Aldedh"/>
    <property type="match status" value="1"/>
</dbReference>
<dbReference type="PANTHER" id="PTHR11699">
    <property type="entry name" value="ALDEHYDE DEHYDROGENASE-RELATED"/>
    <property type="match status" value="1"/>
</dbReference>
<dbReference type="Gene3D" id="3.40.605.10">
    <property type="entry name" value="Aldehyde Dehydrogenase, Chain A, domain 1"/>
    <property type="match status" value="1"/>
</dbReference>
<dbReference type="NCBIfam" id="NF010000">
    <property type="entry name" value="PRK13473.1"/>
    <property type="match status" value="1"/>
</dbReference>
<dbReference type="InterPro" id="IPR029510">
    <property type="entry name" value="Ald_DH_CS_GLU"/>
</dbReference>
<name>A0A9Q8Y4E0_ENSAD</name>
<dbReference type="InterPro" id="IPR015657">
    <property type="entry name" value="Aminobutyraldehyde_DH"/>
</dbReference>
<dbReference type="InterPro" id="IPR016163">
    <property type="entry name" value="Ald_DH_C"/>
</dbReference>
<feature type="active site" evidence="3">
    <location>
        <position position="246"/>
    </location>
</feature>
<dbReference type="AlphaFoldDB" id="A0A9Q8Y4E0"/>
<dbReference type="CDD" id="cd07092">
    <property type="entry name" value="ALDH_ABALDH-YdcW"/>
    <property type="match status" value="1"/>
</dbReference>
<dbReference type="InterPro" id="IPR016161">
    <property type="entry name" value="Ald_DH/histidinol_DH"/>
</dbReference>
<evidence type="ECO:0000313" key="6">
    <source>
        <dbReference type="EMBL" id="USJ22007.1"/>
    </source>
</evidence>